<dbReference type="Pfam" id="PF13365">
    <property type="entry name" value="Trypsin_2"/>
    <property type="match status" value="1"/>
</dbReference>
<evidence type="ECO:0000313" key="2">
    <source>
        <dbReference type="Proteomes" id="UP001152795"/>
    </source>
</evidence>
<dbReference type="OrthoDB" id="10025068at2759"/>
<gene>
    <name evidence="1" type="ORF">PACLA_8A003094</name>
</gene>
<proteinExistence type="predicted"/>
<organism evidence="1 2">
    <name type="scientific">Paramuricea clavata</name>
    <name type="common">Red gorgonian</name>
    <name type="synonym">Violescent sea-whip</name>
    <dbReference type="NCBI Taxonomy" id="317549"/>
    <lineage>
        <taxon>Eukaryota</taxon>
        <taxon>Metazoa</taxon>
        <taxon>Cnidaria</taxon>
        <taxon>Anthozoa</taxon>
        <taxon>Octocorallia</taxon>
        <taxon>Malacalcyonacea</taxon>
        <taxon>Plexauridae</taxon>
        <taxon>Paramuricea</taxon>
    </lineage>
</organism>
<evidence type="ECO:0000313" key="1">
    <source>
        <dbReference type="EMBL" id="CAB4042946.1"/>
    </source>
</evidence>
<dbReference type="PANTHER" id="PTHR14389:SF3">
    <property type="entry name" value="PROTEIN FAM111A-LIKE"/>
    <property type="match status" value="1"/>
</dbReference>
<protein>
    <submittedName>
        <fullName evidence="1">Uncharacterized protein</fullName>
    </submittedName>
</protein>
<dbReference type="AlphaFoldDB" id="A0A6S7KB49"/>
<comment type="caution">
    <text evidence="1">The sequence shown here is derived from an EMBL/GenBank/DDBJ whole genome shotgun (WGS) entry which is preliminary data.</text>
</comment>
<dbReference type="InterPro" id="IPR009003">
    <property type="entry name" value="Peptidase_S1_PA"/>
</dbReference>
<keyword evidence="2" id="KW-1185">Reference proteome</keyword>
<dbReference type="EMBL" id="CACRXK020031180">
    <property type="protein sequence ID" value="CAB4042946.1"/>
    <property type="molecule type" value="Genomic_DNA"/>
</dbReference>
<accession>A0A6S7KB49</accession>
<dbReference type="PANTHER" id="PTHR14389">
    <property type="entry name" value="SI:CH1073-475A24.1"/>
    <property type="match status" value="1"/>
</dbReference>
<sequence length="297" mass="34281">MEEACNPSRTEKLPCEDLVLMEKYIKEISPSYVYTRQISIKEPFTEKVRKAMTENVKKSVHANFLDQHVQVGGKNGKFANGDRKIFNFARSEVFKNASAQKPARLNEPFASYIKSIGQIACGRVRGTCFLVADALVITNYHVYRMIKDERNELRDPNLPITLLFGYLRPGQREDGFTVEVDEERDTTLENPFLDYKLFHLKQNEDHTHRVPLGPMVRNWQLSDGRVIILGHPEGKEMQEEVCVVVGYRKMQERIRERHEQFNGVHMTNAQLLHGENVAETLFPNYKLKPGETPMDAI</sequence>
<reference evidence="1" key="1">
    <citation type="submission" date="2020-04" db="EMBL/GenBank/DDBJ databases">
        <authorList>
            <person name="Alioto T."/>
            <person name="Alioto T."/>
            <person name="Gomez Garrido J."/>
        </authorList>
    </citation>
    <scope>NUCLEOTIDE SEQUENCE</scope>
    <source>
        <strain evidence="1">A484AB</strain>
    </source>
</reference>
<name>A0A6S7KB49_PARCT</name>
<dbReference type="Proteomes" id="UP001152795">
    <property type="component" value="Unassembled WGS sequence"/>
</dbReference>
<dbReference type="SUPFAM" id="SSF50494">
    <property type="entry name" value="Trypsin-like serine proteases"/>
    <property type="match status" value="1"/>
</dbReference>